<dbReference type="InterPro" id="IPR022029">
    <property type="entry name" value="YoaR-like_PG-bd"/>
</dbReference>
<dbReference type="Proteomes" id="UP000230251">
    <property type="component" value="Unassembled WGS sequence"/>
</dbReference>
<organism evidence="4 5">
    <name type="scientific">Candidatus Uhrbacteria bacterium CG_4_9_14_0_2_um_filter_41_50</name>
    <dbReference type="NCBI Taxonomy" id="1975031"/>
    <lineage>
        <taxon>Bacteria</taxon>
        <taxon>Candidatus Uhriibacteriota</taxon>
    </lineage>
</organism>
<proteinExistence type="predicted"/>
<dbReference type="PANTHER" id="PTHR35788">
    <property type="entry name" value="EXPORTED PROTEIN-RELATED"/>
    <property type="match status" value="1"/>
</dbReference>
<feature type="compositionally biased region" description="Low complexity" evidence="2">
    <location>
        <begin position="661"/>
        <end position="680"/>
    </location>
</feature>
<accession>A0A2M8EQ42</accession>
<protein>
    <recommendedName>
        <fullName evidence="3">YoaR-like putative peptidoglycan binding domain-containing protein</fullName>
    </recommendedName>
</protein>
<evidence type="ECO:0000256" key="2">
    <source>
        <dbReference type="SAM" id="MobiDB-lite"/>
    </source>
</evidence>
<name>A0A2M8EQ42_9BACT</name>
<dbReference type="InterPro" id="IPR007391">
    <property type="entry name" value="Vancomycin_resist_VanW"/>
</dbReference>
<feature type="domain" description="YoaR-like putative peptidoglycan binding" evidence="3">
    <location>
        <begin position="295"/>
        <end position="352"/>
    </location>
</feature>
<dbReference type="Pfam" id="PF12229">
    <property type="entry name" value="PG_binding_4"/>
    <property type="match status" value="1"/>
</dbReference>
<feature type="region of interest" description="Disordered" evidence="2">
    <location>
        <begin position="646"/>
        <end position="680"/>
    </location>
</feature>
<evidence type="ECO:0000259" key="3">
    <source>
        <dbReference type="Pfam" id="PF12229"/>
    </source>
</evidence>
<dbReference type="EMBL" id="PFSI01000014">
    <property type="protein sequence ID" value="PJC24842.1"/>
    <property type="molecule type" value="Genomic_DNA"/>
</dbReference>
<reference evidence="5" key="1">
    <citation type="submission" date="2017-09" db="EMBL/GenBank/DDBJ databases">
        <title>Depth-based differentiation of microbial function through sediment-hosted aquifers and enrichment of novel symbionts in the deep terrestrial subsurface.</title>
        <authorList>
            <person name="Probst A.J."/>
            <person name="Ladd B."/>
            <person name="Jarett J.K."/>
            <person name="Geller-Mcgrath D.E."/>
            <person name="Sieber C.M.K."/>
            <person name="Emerson J.B."/>
            <person name="Anantharaman K."/>
            <person name="Thomas B.C."/>
            <person name="Malmstrom R."/>
            <person name="Stieglmeier M."/>
            <person name="Klingl A."/>
            <person name="Woyke T."/>
            <person name="Ryan C.M."/>
            <person name="Banfield J.F."/>
        </authorList>
    </citation>
    <scope>NUCLEOTIDE SEQUENCE [LARGE SCALE GENOMIC DNA]</scope>
</reference>
<comment type="caution">
    <text evidence="4">The sequence shown here is derived from an EMBL/GenBank/DDBJ whole genome shotgun (WGS) entry which is preliminary data.</text>
</comment>
<dbReference type="PANTHER" id="PTHR35788:SF1">
    <property type="entry name" value="EXPORTED PROTEIN"/>
    <property type="match status" value="1"/>
</dbReference>
<evidence type="ECO:0000256" key="1">
    <source>
        <dbReference type="SAM" id="Coils"/>
    </source>
</evidence>
<sequence length="680" mass="74365">MLKEKLKKNKTAIVILLTTAVALGSISTVAAFTFLNSYQGKIYPNVYVGVVDVGGLSQIEATEMLQKRIDDLIAKGVDVTFENQLGHIDFYNDSESLDLTRDYLYLDAADGAEVALGYGRSSSIFQNMFEVASLLAQKQALQILPELDEEALTKQLLDQFGEKETPAVAADYLIELSDNEPIITFVPGSSGEELNTDSVISYLFKDASDLQISTPILELREIKIEMTEEDAMSLEEEIKITLQNTPFKLTYTAENTREYSWEITDEDLAEWLSPMYSSDEDYNEVTILILSGDSFEEFMSGVAEDVNEEPINARFVMEDGRVAEFAGSQSGVSLNTDGTMYSIIEALTASEKSAPIITDITEPEITTDAVNTLGITEILGVGVSDFSGSPRNRIANIQHGASKLNGLLIAPGETLSLLEHLRPFTIADGYLPELVILGDEIKPEVGGGLCQIGTTTFRAVMNSGLEVVDRRNHSLVVSYYDDPANGNPGTDATIYDPAPDFKFRNDTENYVLLTTEVDIANKELIFTLWGTSDGRKGYYSPPVILSWSGYGATQYTQTTSLAPGVKECQTPHPGATTSFDYTVEYADGEVFEKNYTSVYRSLPWICLIGVSNLSSECSDSGNCTFDSQEAAEASDQKIDILFDGTDTQEQTVGTPDDATTDESAVTESSTTENTTIEIVE</sequence>
<evidence type="ECO:0000313" key="5">
    <source>
        <dbReference type="Proteomes" id="UP000230251"/>
    </source>
</evidence>
<dbReference type="Pfam" id="PF04294">
    <property type="entry name" value="VanW"/>
    <property type="match status" value="1"/>
</dbReference>
<dbReference type="InterPro" id="IPR052913">
    <property type="entry name" value="Glycopeptide_resist_protein"/>
</dbReference>
<keyword evidence="1" id="KW-0175">Coiled coil</keyword>
<dbReference type="AlphaFoldDB" id="A0A2M8EQ42"/>
<evidence type="ECO:0000313" key="4">
    <source>
        <dbReference type="EMBL" id="PJC24842.1"/>
    </source>
</evidence>
<gene>
    <name evidence="4" type="ORF">CO057_00645</name>
</gene>
<feature type="coiled-coil region" evidence="1">
    <location>
        <begin position="217"/>
        <end position="244"/>
    </location>
</feature>